<gene>
    <name evidence="2" type="ORF">PITCH_A1740030</name>
</gene>
<evidence type="ECO:0000256" key="1">
    <source>
        <dbReference type="SAM" id="MobiDB-lite"/>
    </source>
</evidence>
<dbReference type="EMBL" id="OJIN01000084">
    <property type="protein sequence ID" value="SPD73221.1"/>
    <property type="molecule type" value="Genomic_DNA"/>
</dbReference>
<organism evidence="2">
    <name type="scientific">uncultured Desulfobacterium sp</name>
    <dbReference type="NCBI Taxonomy" id="201089"/>
    <lineage>
        <taxon>Bacteria</taxon>
        <taxon>Pseudomonadati</taxon>
        <taxon>Thermodesulfobacteriota</taxon>
        <taxon>Desulfobacteria</taxon>
        <taxon>Desulfobacterales</taxon>
        <taxon>Desulfobacteriaceae</taxon>
        <taxon>Desulfobacterium</taxon>
        <taxon>environmental samples</taxon>
    </lineage>
</organism>
<accession>A0A445MV40</accession>
<name>A0A445MV40_9BACT</name>
<evidence type="ECO:0000313" key="2">
    <source>
        <dbReference type="EMBL" id="SPD73221.1"/>
    </source>
</evidence>
<dbReference type="Pfam" id="PF08899">
    <property type="entry name" value="DUF1844"/>
    <property type="match status" value="1"/>
</dbReference>
<reference evidence="2" key="1">
    <citation type="submission" date="2018-01" db="EMBL/GenBank/DDBJ databases">
        <authorList>
            <person name="Regsiter A."/>
            <person name="William W."/>
        </authorList>
    </citation>
    <scope>NUCLEOTIDE SEQUENCE</scope>
    <source>
        <strain evidence="2">TRIP AH-1</strain>
    </source>
</reference>
<evidence type="ECO:0008006" key="3">
    <source>
        <dbReference type="Google" id="ProtNLM"/>
    </source>
</evidence>
<protein>
    <recommendedName>
        <fullName evidence="3">DUF1844 domain-containing protein</fullName>
    </recommendedName>
</protein>
<feature type="region of interest" description="Disordered" evidence="1">
    <location>
        <begin position="1"/>
        <end position="52"/>
    </location>
</feature>
<sequence length="133" mass="14981">MSDEDKGFVVKDRRSFDEKGDLKEKAAEEPAEKKAAEEKSPPRTEKGETTPLPEANFTALIFSLSSTALFHLGDIPDPQTGEKHMDLPMAKQTIDTIAMLQQKTTGNLTEEEKKFTEIILADLRWRFIKASKQ</sequence>
<proteinExistence type="predicted"/>
<dbReference type="AlphaFoldDB" id="A0A445MV40"/>
<dbReference type="InterPro" id="IPR014995">
    <property type="entry name" value="DUF1844"/>
</dbReference>
<feature type="compositionally biased region" description="Basic and acidic residues" evidence="1">
    <location>
        <begin position="1"/>
        <end position="48"/>
    </location>
</feature>